<dbReference type="STRING" id="100884.GCA_000269565_03311"/>
<dbReference type="GO" id="GO:0006508">
    <property type="term" value="P:proteolysis"/>
    <property type="evidence" value="ECO:0007669"/>
    <property type="project" value="InterPro"/>
</dbReference>
<reference evidence="5 6" key="1">
    <citation type="submission" date="2010-12" db="EMBL/GenBank/DDBJ databases">
        <title>The Genome Sequence of Coprobacillus sp. strain 29_1.</title>
        <authorList>
            <consortium name="The Broad Institute Genome Sequencing Platform"/>
            <person name="Earl A."/>
            <person name="Ward D."/>
            <person name="Feldgarden M."/>
            <person name="Gevers D."/>
            <person name="Daigneault M."/>
            <person name="Sibley C.D."/>
            <person name="White A."/>
            <person name="Strauss J."/>
            <person name="Allen-Vercoe E."/>
            <person name="Young S.K."/>
            <person name="Zeng Q."/>
            <person name="Gargeya S."/>
            <person name="Fitzgerald M."/>
            <person name="Haas B."/>
            <person name="Abouelleil A."/>
            <person name="Alvarado L."/>
            <person name="Arachchi H.M."/>
            <person name="Berlin A."/>
            <person name="Brown A."/>
            <person name="Chapman S.B."/>
            <person name="Chen Z."/>
            <person name="Dunbar C."/>
            <person name="Freedman E."/>
            <person name="Gearin G."/>
            <person name="Gellesch M."/>
            <person name="Goldberg J."/>
            <person name="Griggs A."/>
            <person name="Gujja S."/>
            <person name="Heilman E."/>
            <person name="Heiman D."/>
            <person name="Howarth C."/>
            <person name="Larson L."/>
            <person name="Lui A."/>
            <person name="MacDonald P.J.P."/>
            <person name="Mehta T."/>
            <person name="Montmayeur A."/>
            <person name="Murphy C."/>
            <person name="Neiman D."/>
            <person name="Pearson M."/>
            <person name="Priest M."/>
            <person name="Roberts A."/>
            <person name="Saif S."/>
            <person name="Shea T."/>
            <person name="Shenoy N."/>
            <person name="Sisk P."/>
            <person name="Stolte C."/>
            <person name="Sykes S."/>
            <person name="White J."/>
            <person name="Yandava C."/>
            <person name="Nusbaum C."/>
            <person name="Birren B."/>
        </authorList>
    </citation>
    <scope>NUCLEOTIDE SEQUENCE [LARGE SCALE GENOMIC DNA]</scope>
    <source>
        <strain evidence="5 6">29_1</strain>
    </source>
</reference>
<evidence type="ECO:0000256" key="1">
    <source>
        <dbReference type="ARBA" id="ARBA00010088"/>
    </source>
</evidence>
<dbReference type="Proteomes" id="UP000003157">
    <property type="component" value="Unassembled WGS sequence"/>
</dbReference>
<dbReference type="InterPro" id="IPR050266">
    <property type="entry name" value="AB_hydrolase_sf"/>
</dbReference>
<dbReference type="InterPro" id="IPR002410">
    <property type="entry name" value="Peptidase_S33"/>
</dbReference>
<dbReference type="HOGENOM" id="CLU_049285_2_0_9"/>
<keyword evidence="3" id="KW-0472">Membrane</keyword>
<feature type="transmembrane region" description="Helical" evidence="3">
    <location>
        <begin position="6"/>
        <end position="30"/>
    </location>
</feature>
<evidence type="ECO:0000313" key="6">
    <source>
        <dbReference type="Proteomes" id="UP000003157"/>
    </source>
</evidence>
<keyword evidence="3" id="KW-1133">Transmembrane helix</keyword>
<dbReference type="OrthoDB" id="53505at2"/>
<accession>E7G9M5</accession>
<dbReference type="GO" id="GO:0004177">
    <property type="term" value="F:aminopeptidase activity"/>
    <property type="evidence" value="ECO:0007669"/>
    <property type="project" value="UniProtKB-EC"/>
</dbReference>
<dbReference type="InterPro" id="IPR000073">
    <property type="entry name" value="AB_hydrolase_1"/>
</dbReference>
<dbReference type="RefSeq" id="WP_008788579.1">
    <property type="nucleotide sequence ID" value="NZ_AKCB01000003.1"/>
</dbReference>
<feature type="domain" description="AB hydrolase-1" evidence="4">
    <location>
        <begin position="112"/>
        <end position="223"/>
    </location>
</feature>
<keyword evidence="3" id="KW-0812">Transmembrane</keyword>
<dbReference type="EMBL" id="ADKX01000026">
    <property type="protein sequence ID" value="EFW05319.1"/>
    <property type="molecule type" value="Genomic_DNA"/>
</dbReference>
<gene>
    <name evidence="5" type="ORF">HMPREF9488_01464</name>
</gene>
<dbReference type="InterPro" id="IPR029058">
    <property type="entry name" value="AB_hydrolase_fold"/>
</dbReference>
<proteinExistence type="inferred from homology"/>
<dbReference type="AlphaFoldDB" id="E7G9M5"/>
<organism evidence="5 6">
    <name type="scientific">Coprobacillus cateniformis</name>
    <dbReference type="NCBI Taxonomy" id="100884"/>
    <lineage>
        <taxon>Bacteria</taxon>
        <taxon>Bacillati</taxon>
        <taxon>Bacillota</taxon>
        <taxon>Erysipelotrichia</taxon>
        <taxon>Erysipelotrichales</taxon>
        <taxon>Coprobacillaceae</taxon>
        <taxon>Coprobacillus</taxon>
    </lineage>
</organism>
<dbReference type="PANTHER" id="PTHR43798:SF31">
    <property type="entry name" value="AB HYDROLASE SUPERFAMILY PROTEIN YCLE"/>
    <property type="match status" value="1"/>
</dbReference>
<evidence type="ECO:0000256" key="3">
    <source>
        <dbReference type="SAM" id="Phobius"/>
    </source>
</evidence>
<protein>
    <submittedName>
        <fullName evidence="5">Alpha/beta hydrolase</fullName>
    </submittedName>
</protein>
<comment type="caution">
    <text evidence="5">The sequence shown here is derived from an EMBL/GenBank/DDBJ whole genome shotgun (WGS) entry which is preliminary data.</text>
</comment>
<dbReference type="GeneID" id="78231078"/>
<dbReference type="PRINTS" id="PR00793">
    <property type="entry name" value="PROAMNOPTASE"/>
</dbReference>
<dbReference type="PANTHER" id="PTHR43798">
    <property type="entry name" value="MONOACYLGLYCEROL LIPASE"/>
    <property type="match status" value="1"/>
</dbReference>
<keyword evidence="2 5" id="KW-0378">Hydrolase</keyword>
<dbReference type="GO" id="GO:0016020">
    <property type="term" value="C:membrane"/>
    <property type="evidence" value="ECO:0007669"/>
    <property type="project" value="TreeGrafter"/>
</dbReference>
<dbReference type="ESTHER" id="9firm-e7g9m5">
    <property type="family name" value="Proline_iminopeptidase"/>
</dbReference>
<keyword evidence="6" id="KW-1185">Reference proteome</keyword>
<sequence>MFYVILWGLLMLICIGLLIYNLVLLMGIVYRRCKKREYQKMVLRLIKGGFLFIGGIVMTICLTMVTQITADTPSIVNKHNQVIEGSIAELKEVNLNGRKEWISIRGESTHNPVLLFLAGGPGGSQMAATRYELSELEKHFIVVGWDQPGSGKSYKAIKKSDLTIQTYIDDGHALTKYLKEKFSEEKIYIVGESWGSALGIFLAKEYPKDYHAVIGTGQMVDFLETEKLDYEKALEIAEIRQDTQKIEKLKSNGYPPYYDSDMVWKSAEYLNYLSSYMTKNSQIHNGGYNTMRDIFSIEYGIIDKVNYLRGIVTTFNHVYPQLYDIDLRVTHAELKVPVYFFLGRHDINAPIQLVEDYERILKAPYKEIVWFEHSGHSPWINESQQFVEELLKIKDHD</sequence>
<dbReference type="Pfam" id="PF00561">
    <property type="entry name" value="Abhydrolase_1"/>
    <property type="match status" value="1"/>
</dbReference>
<dbReference type="eggNOG" id="COG2267">
    <property type="taxonomic scope" value="Bacteria"/>
</dbReference>
<evidence type="ECO:0000259" key="4">
    <source>
        <dbReference type="Pfam" id="PF00561"/>
    </source>
</evidence>
<evidence type="ECO:0000313" key="5">
    <source>
        <dbReference type="EMBL" id="EFW05319.1"/>
    </source>
</evidence>
<comment type="similarity">
    <text evidence="1">Belongs to the peptidase S33 family.</text>
</comment>
<name>E7G9M5_9FIRM</name>
<dbReference type="Gene3D" id="3.40.50.1820">
    <property type="entry name" value="alpha/beta hydrolase"/>
    <property type="match status" value="1"/>
</dbReference>
<dbReference type="SUPFAM" id="SSF53474">
    <property type="entry name" value="alpha/beta-Hydrolases"/>
    <property type="match status" value="1"/>
</dbReference>
<evidence type="ECO:0000256" key="2">
    <source>
        <dbReference type="ARBA" id="ARBA00022801"/>
    </source>
</evidence>
<feature type="transmembrane region" description="Helical" evidence="3">
    <location>
        <begin position="42"/>
        <end position="65"/>
    </location>
</feature>